<dbReference type="InterPro" id="IPR050061">
    <property type="entry name" value="MurCDEF_pg_biosynth"/>
</dbReference>
<name>A0A1I4XQ74_9FLAO</name>
<dbReference type="AlphaFoldDB" id="A0A1I4XQ74"/>
<evidence type="ECO:0000313" key="3">
    <source>
        <dbReference type="EMBL" id="SFN27981.1"/>
    </source>
</evidence>
<proteinExistence type="predicted"/>
<accession>A0A1I4XQ74</accession>
<evidence type="ECO:0000259" key="1">
    <source>
        <dbReference type="Pfam" id="PF01225"/>
    </source>
</evidence>
<dbReference type="PANTHER" id="PTHR43445:SF3">
    <property type="entry name" value="UDP-N-ACETYLMURAMATE--L-ALANINE LIGASE"/>
    <property type="match status" value="1"/>
</dbReference>
<dbReference type="PANTHER" id="PTHR43445">
    <property type="entry name" value="UDP-N-ACETYLMURAMATE--L-ALANINE LIGASE-RELATED"/>
    <property type="match status" value="1"/>
</dbReference>
<evidence type="ECO:0000313" key="4">
    <source>
        <dbReference type="Proteomes" id="UP000199153"/>
    </source>
</evidence>
<sequence length="307" mass="34614">MNLHFIGIGGSAMHDLAIALQNKGYQISGSDNSIDGSSELVLEKHQLFPKESGWFPEKITTNLDAVILGMKAKTDNPELKRAQELGIKIYSFPEFMFELSRDKTRVVIAGSHGKTTLTAMVLHVMKYHGKEVDYMLETPVSGFENTLNLTEENDFIVIEGDESSASAIDRRPKFHLYQPNIALLSGIAREHIDDFSASGNYVEQFQIFINSIVNGGILVYNEEDEKLKELAEKTENPIRKHPYSSPEYHIEDDTFILDTPEGEMPLEFSRADNMNNLGGAKWICQHMGIDEDDFYEAIIDFQDAVKN</sequence>
<dbReference type="Pfam" id="PF08245">
    <property type="entry name" value="Mur_ligase_M"/>
    <property type="match status" value="1"/>
</dbReference>
<dbReference type="Gene3D" id="3.40.50.720">
    <property type="entry name" value="NAD(P)-binding Rossmann-like Domain"/>
    <property type="match status" value="1"/>
</dbReference>
<protein>
    <submittedName>
        <fullName evidence="3">Mur ligase family, catalytic domain</fullName>
    </submittedName>
</protein>
<dbReference type="Gene3D" id="3.40.1190.10">
    <property type="entry name" value="Mur-like, catalytic domain"/>
    <property type="match status" value="1"/>
</dbReference>
<dbReference type="InterPro" id="IPR000713">
    <property type="entry name" value="Mur_ligase_N"/>
</dbReference>
<dbReference type="EMBL" id="FOVL01000001">
    <property type="protein sequence ID" value="SFN27981.1"/>
    <property type="molecule type" value="Genomic_DNA"/>
</dbReference>
<reference evidence="3 4" key="1">
    <citation type="submission" date="2016-10" db="EMBL/GenBank/DDBJ databases">
        <authorList>
            <person name="de Groot N.N."/>
        </authorList>
    </citation>
    <scope>NUCLEOTIDE SEQUENCE [LARGE SCALE GENOMIC DNA]</scope>
    <source>
        <strain evidence="3 4">DSM 17794</strain>
    </source>
</reference>
<dbReference type="SUPFAM" id="SSF51984">
    <property type="entry name" value="MurCD N-terminal domain"/>
    <property type="match status" value="1"/>
</dbReference>
<organism evidence="3 4">
    <name type="scientific">Salegentibacter flavus</name>
    <dbReference type="NCBI Taxonomy" id="287099"/>
    <lineage>
        <taxon>Bacteria</taxon>
        <taxon>Pseudomonadati</taxon>
        <taxon>Bacteroidota</taxon>
        <taxon>Flavobacteriia</taxon>
        <taxon>Flavobacteriales</taxon>
        <taxon>Flavobacteriaceae</taxon>
        <taxon>Salegentibacter</taxon>
    </lineage>
</organism>
<evidence type="ECO:0000259" key="2">
    <source>
        <dbReference type="Pfam" id="PF08245"/>
    </source>
</evidence>
<gene>
    <name evidence="3" type="ORF">SAMN05660413_00231</name>
</gene>
<dbReference type="SUPFAM" id="SSF53623">
    <property type="entry name" value="MurD-like peptide ligases, catalytic domain"/>
    <property type="match status" value="1"/>
</dbReference>
<keyword evidence="4" id="KW-1185">Reference proteome</keyword>
<dbReference type="GO" id="GO:0005524">
    <property type="term" value="F:ATP binding"/>
    <property type="evidence" value="ECO:0007669"/>
    <property type="project" value="InterPro"/>
</dbReference>
<dbReference type="STRING" id="287099.SAMN05660413_00231"/>
<dbReference type="InterPro" id="IPR013221">
    <property type="entry name" value="Mur_ligase_cen"/>
</dbReference>
<dbReference type="GO" id="GO:0016881">
    <property type="term" value="F:acid-amino acid ligase activity"/>
    <property type="evidence" value="ECO:0007669"/>
    <property type="project" value="InterPro"/>
</dbReference>
<dbReference type="OrthoDB" id="9804126at2"/>
<dbReference type="InterPro" id="IPR036565">
    <property type="entry name" value="Mur-like_cat_sf"/>
</dbReference>
<keyword evidence="3" id="KW-0436">Ligase</keyword>
<feature type="domain" description="Mur ligase N-terminal catalytic" evidence="1">
    <location>
        <begin position="3"/>
        <end position="103"/>
    </location>
</feature>
<dbReference type="Proteomes" id="UP000199153">
    <property type="component" value="Unassembled WGS sequence"/>
</dbReference>
<dbReference type="Pfam" id="PF01225">
    <property type="entry name" value="Mur_ligase"/>
    <property type="match status" value="1"/>
</dbReference>
<feature type="domain" description="Mur ligase central" evidence="2">
    <location>
        <begin position="108"/>
        <end position="244"/>
    </location>
</feature>